<keyword evidence="5" id="KW-1185">Reference proteome</keyword>
<dbReference type="Pfam" id="PF00583">
    <property type="entry name" value="Acetyltransf_1"/>
    <property type="match status" value="1"/>
</dbReference>
<dbReference type="PROSITE" id="PS51186">
    <property type="entry name" value="GNAT"/>
    <property type="match status" value="1"/>
</dbReference>
<dbReference type="STRING" id="84588.SYNW0080"/>
<evidence type="ECO:0000256" key="2">
    <source>
        <dbReference type="ARBA" id="ARBA00023315"/>
    </source>
</evidence>
<sequence length="179" mass="20009">MVRPPKLERILPWTGPSPGRMHPFGLQAVTPIRLVCHAPGAPGLRWLGLGPDLRPSRALLKLQRLFDRHATWARGRSFDQLRRLLAGSTAVVSLWRGKRLVAFGRATSDGFSRAVLWDIVVAGDLQGRGFGRRIVEELLHTPSVAGVERIYLMTTNSAGFYRQLGFRDADPQQLLVLKR</sequence>
<dbReference type="AlphaFoldDB" id="Q7UA21"/>
<dbReference type="GO" id="GO:0005737">
    <property type="term" value="C:cytoplasm"/>
    <property type="evidence" value="ECO:0007669"/>
    <property type="project" value="TreeGrafter"/>
</dbReference>
<proteinExistence type="predicted"/>
<evidence type="ECO:0000313" key="4">
    <source>
        <dbReference type="EMBL" id="CAE06595.1"/>
    </source>
</evidence>
<dbReference type="PANTHER" id="PTHR43626:SF4">
    <property type="entry name" value="GCN5-RELATED N-ACETYLTRANSFERASE 2, CHLOROPLASTIC"/>
    <property type="match status" value="1"/>
</dbReference>
<organism evidence="4 5">
    <name type="scientific">Parasynechococcus marenigrum (strain WH8102)</name>
    <dbReference type="NCBI Taxonomy" id="84588"/>
    <lineage>
        <taxon>Bacteria</taxon>
        <taxon>Bacillati</taxon>
        <taxon>Cyanobacteriota</taxon>
        <taxon>Cyanophyceae</taxon>
        <taxon>Synechococcales</taxon>
        <taxon>Prochlorococcaceae</taxon>
        <taxon>Parasynechococcus</taxon>
        <taxon>Parasynechococcus marenigrum</taxon>
    </lineage>
</organism>
<dbReference type="InterPro" id="IPR000182">
    <property type="entry name" value="GNAT_dom"/>
</dbReference>
<dbReference type="Gene3D" id="3.40.630.30">
    <property type="match status" value="1"/>
</dbReference>
<name>Q7UA21_PARMW</name>
<dbReference type="InterPro" id="IPR016181">
    <property type="entry name" value="Acyl_CoA_acyltransferase"/>
</dbReference>
<protein>
    <recommendedName>
        <fullName evidence="3">N-acetyltransferase domain-containing protein</fullName>
    </recommendedName>
</protein>
<dbReference type="Proteomes" id="UP000001422">
    <property type="component" value="Chromosome"/>
</dbReference>
<dbReference type="CDD" id="cd04301">
    <property type="entry name" value="NAT_SF"/>
    <property type="match status" value="1"/>
</dbReference>
<dbReference type="SUPFAM" id="SSF55729">
    <property type="entry name" value="Acyl-CoA N-acyltransferases (Nat)"/>
    <property type="match status" value="1"/>
</dbReference>
<dbReference type="eggNOG" id="COG0454">
    <property type="taxonomic scope" value="Bacteria"/>
</dbReference>
<keyword evidence="1" id="KW-0808">Transferase</keyword>
<feature type="domain" description="N-acetyltransferase" evidence="3">
    <location>
        <begin position="51"/>
        <end position="179"/>
    </location>
</feature>
<evidence type="ECO:0000313" key="5">
    <source>
        <dbReference type="Proteomes" id="UP000001422"/>
    </source>
</evidence>
<accession>Q7UA21</accession>
<dbReference type="EMBL" id="BX569689">
    <property type="protein sequence ID" value="CAE06595.1"/>
    <property type="molecule type" value="Genomic_DNA"/>
</dbReference>
<dbReference type="KEGG" id="syw:SYNW0080"/>
<evidence type="ECO:0000256" key="1">
    <source>
        <dbReference type="ARBA" id="ARBA00022679"/>
    </source>
</evidence>
<dbReference type="PANTHER" id="PTHR43626">
    <property type="entry name" value="ACYL-COA N-ACYLTRANSFERASE"/>
    <property type="match status" value="1"/>
</dbReference>
<dbReference type="HOGENOM" id="CLU_086503_3_1_3"/>
<dbReference type="GO" id="GO:0008080">
    <property type="term" value="F:N-acetyltransferase activity"/>
    <property type="evidence" value="ECO:0007669"/>
    <property type="project" value="InterPro"/>
</dbReference>
<gene>
    <name evidence="4" type="ordered locus">SYNW0080</name>
</gene>
<keyword evidence="2" id="KW-0012">Acyltransferase</keyword>
<evidence type="ECO:0000259" key="3">
    <source>
        <dbReference type="PROSITE" id="PS51186"/>
    </source>
</evidence>
<reference evidence="4 5" key="1">
    <citation type="journal article" date="2003" name="Nature">
        <title>The genome of a motile marine Synechococcus.</title>
        <authorList>
            <person name="Palenik B."/>
            <person name="Brahamsha B."/>
            <person name="Larimer F."/>
            <person name="Land M."/>
            <person name="Hauser L."/>
            <person name="Chain P."/>
            <person name="Lamerdin J."/>
            <person name="Regala W."/>
            <person name="Allen E.A."/>
            <person name="McCarren J."/>
            <person name="Paulsen I."/>
            <person name="Dufresne A."/>
            <person name="Partensky F."/>
            <person name="Webb E."/>
            <person name="Waterbury J."/>
        </authorList>
    </citation>
    <scope>NUCLEOTIDE SEQUENCE [LARGE SCALE GENOMIC DNA]</scope>
    <source>
        <strain evidence="4 5">WH8102</strain>
    </source>
</reference>
<dbReference type="InterPro" id="IPR045039">
    <property type="entry name" value="NSI-like"/>
</dbReference>